<evidence type="ECO:0000256" key="6">
    <source>
        <dbReference type="ARBA" id="ARBA00023098"/>
    </source>
</evidence>
<dbReference type="EC" id="2.3.1.180" evidence="14"/>
<keyword evidence="14" id="KW-0963">Cytoplasm</keyword>
<dbReference type="AlphaFoldDB" id="A0A8A7KDN5"/>
<feature type="active site" evidence="14">
    <location>
        <position position="114"/>
    </location>
</feature>
<comment type="function">
    <text evidence="14">Catalyzes the condensation reaction of fatty acid synthesis by the addition to an acyl acceptor of two carbons from malonyl-ACP. Catalyzes the first condensation reaction which initiates fatty acid synthesis and may therefore play a role in governing the total rate of fatty acid production. Possesses both acetoacetyl-ACP synthase and acetyl transacylase activities. Its substrate specificity determines the biosynthesis of branched-chain and/or straight-chain of fatty acids.</text>
</comment>
<comment type="pathway">
    <text evidence="1 14">Lipid metabolism; fatty acid biosynthesis.</text>
</comment>
<dbReference type="PANTHER" id="PTHR43091">
    <property type="entry name" value="3-OXOACYL-[ACYL-CARRIER-PROTEIN] SYNTHASE"/>
    <property type="match status" value="1"/>
</dbReference>
<dbReference type="InterPro" id="IPR004655">
    <property type="entry name" value="FabH"/>
</dbReference>
<dbReference type="HAMAP" id="MF_01815">
    <property type="entry name" value="FabH"/>
    <property type="match status" value="1"/>
</dbReference>
<comment type="domain">
    <text evidence="14">The last Arg residue of the ACP-binding site is essential for the weak association between ACP/AcpP and FabH.</text>
</comment>
<keyword evidence="9 14" id="KW-0012">Acyltransferase</keyword>
<dbReference type="Pfam" id="PF08545">
    <property type="entry name" value="ACP_syn_III"/>
    <property type="match status" value="1"/>
</dbReference>
<dbReference type="GO" id="GO:0006633">
    <property type="term" value="P:fatty acid biosynthetic process"/>
    <property type="evidence" value="ECO:0007669"/>
    <property type="project" value="UniProtKB-UniRule"/>
</dbReference>
<dbReference type="PANTHER" id="PTHR43091:SF1">
    <property type="entry name" value="BETA-KETOACYL-[ACYL-CARRIER-PROTEIN] SYNTHASE III, CHLOROPLASTIC"/>
    <property type="match status" value="1"/>
</dbReference>
<keyword evidence="8 14" id="KW-0511">Multifunctional enzyme</keyword>
<keyword evidence="18" id="KW-1185">Reference proteome</keyword>
<accession>A0A8A7KDN5</accession>
<comment type="similarity">
    <text evidence="2 14">Belongs to the thiolase-like superfamily. FabH family.</text>
</comment>
<dbReference type="InterPro" id="IPR013751">
    <property type="entry name" value="ACP_syn_III_N"/>
</dbReference>
<dbReference type="KEGG" id="ifn:GM661_09595"/>
<dbReference type="GO" id="GO:0005737">
    <property type="term" value="C:cytoplasm"/>
    <property type="evidence" value="ECO:0007669"/>
    <property type="project" value="UniProtKB-SubCell"/>
</dbReference>
<keyword evidence="4 14" id="KW-0808">Transferase</keyword>
<evidence type="ECO:0000256" key="1">
    <source>
        <dbReference type="ARBA" id="ARBA00005194"/>
    </source>
</evidence>
<evidence type="ECO:0000256" key="4">
    <source>
        <dbReference type="ARBA" id="ARBA00022679"/>
    </source>
</evidence>
<protein>
    <recommendedName>
        <fullName evidence="14">Beta-ketoacyl-[acyl-carrier-protein] synthase III</fullName>
        <shortName evidence="14">Beta-ketoacyl-ACP synthase III</shortName>
        <shortName evidence="14">KAS III</shortName>
        <ecNumber evidence="14">2.3.1.180</ecNumber>
    </recommendedName>
    <alternativeName>
        <fullName evidence="14">3-oxoacyl-[acyl-carrier-protein] synthase 3</fullName>
    </alternativeName>
    <alternativeName>
        <fullName evidence="14">3-oxoacyl-[acyl-carrier-protein] synthase III</fullName>
    </alternativeName>
</protein>
<evidence type="ECO:0000256" key="3">
    <source>
        <dbReference type="ARBA" id="ARBA00022516"/>
    </source>
</evidence>
<comment type="catalytic activity">
    <reaction evidence="10">
        <text>malonyl-[ACP] + acetyl-CoA + H(+) = 3-oxobutanoyl-[ACP] + CO2 + CoA</text>
        <dbReference type="Rhea" id="RHEA:12080"/>
        <dbReference type="Rhea" id="RHEA-COMP:9623"/>
        <dbReference type="Rhea" id="RHEA-COMP:9625"/>
        <dbReference type="ChEBI" id="CHEBI:15378"/>
        <dbReference type="ChEBI" id="CHEBI:16526"/>
        <dbReference type="ChEBI" id="CHEBI:57287"/>
        <dbReference type="ChEBI" id="CHEBI:57288"/>
        <dbReference type="ChEBI" id="CHEBI:78449"/>
        <dbReference type="ChEBI" id="CHEBI:78450"/>
        <dbReference type="EC" id="2.3.1.180"/>
    </reaction>
    <physiologicalReaction direction="left-to-right" evidence="10">
        <dbReference type="Rhea" id="RHEA:12081"/>
    </physiologicalReaction>
</comment>
<reference evidence="17" key="1">
    <citation type="submission" date="2019-12" db="EMBL/GenBank/DDBJ databases">
        <authorList>
            <person name="zhang j."/>
            <person name="sun C.M."/>
        </authorList>
    </citation>
    <scope>NUCLEOTIDE SEQUENCE</scope>
    <source>
        <strain evidence="17">NS-1</strain>
    </source>
</reference>
<dbReference type="NCBIfam" id="TIGR00747">
    <property type="entry name" value="fabH"/>
    <property type="match status" value="1"/>
</dbReference>
<comment type="catalytic activity">
    <reaction evidence="11">
        <text>(2S)-2-methylbutanoyl-CoA + malonyl-[ACP] + H(+) = (4S)-4-methyl-3-oxohexanoyl-[ACP] + CO2 + CoA</text>
        <dbReference type="Rhea" id="RHEA:42276"/>
        <dbReference type="Rhea" id="RHEA-COMP:9623"/>
        <dbReference type="Rhea" id="RHEA-COMP:17148"/>
        <dbReference type="ChEBI" id="CHEBI:15378"/>
        <dbReference type="ChEBI" id="CHEBI:16526"/>
        <dbReference type="ChEBI" id="CHEBI:57287"/>
        <dbReference type="ChEBI" id="CHEBI:78449"/>
        <dbReference type="ChEBI" id="CHEBI:88166"/>
        <dbReference type="ChEBI" id="CHEBI:167462"/>
        <dbReference type="EC" id="2.3.1.300"/>
    </reaction>
    <physiologicalReaction direction="left-to-right" evidence="11">
        <dbReference type="Rhea" id="RHEA:42277"/>
    </physiologicalReaction>
</comment>
<comment type="subunit">
    <text evidence="14">Homodimer.</text>
</comment>
<comment type="catalytic activity">
    <reaction evidence="13">
        <text>3-methylbutanoyl-CoA + malonyl-[ACP] + H(+) = 5-methyl-3-oxohexanoyl-[ACP] + CO2 + CoA</text>
        <dbReference type="Rhea" id="RHEA:42272"/>
        <dbReference type="Rhea" id="RHEA-COMP:9623"/>
        <dbReference type="Rhea" id="RHEA-COMP:9941"/>
        <dbReference type="ChEBI" id="CHEBI:15378"/>
        <dbReference type="ChEBI" id="CHEBI:16526"/>
        <dbReference type="ChEBI" id="CHEBI:57287"/>
        <dbReference type="ChEBI" id="CHEBI:57345"/>
        <dbReference type="ChEBI" id="CHEBI:78449"/>
        <dbReference type="ChEBI" id="CHEBI:78822"/>
        <dbReference type="EC" id="2.3.1.300"/>
    </reaction>
    <physiologicalReaction direction="left-to-right" evidence="13">
        <dbReference type="Rhea" id="RHEA:42273"/>
    </physiologicalReaction>
</comment>
<dbReference type="EMBL" id="CP046640">
    <property type="protein sequence ID" value="QTL98215.1"/>
    <property type="molecule type" value="Genomic_DNA"/>
</dbReference>
<dbReference type="NCBIfam" id="NF006829">
    <property type="entry name" value="PRK09352.1"/>
    <property type="match status" value="1"/>
</dbReference>
<feature type="domain" description="Beta-ketoacyl-[acyl-carrier-protein] synthase III N-terminal" evidence="16">
    <location>
        <begin position="108"/>
        <end position="185"/>
    </location>
</feature>
<evidence type="ECO:0000256" key="7">
    <source>
        <dbReference type="ARBA" id="ARBA00023160"/>
    </source>
</evidence>
<dbReference type="CDD" id="cd00830">
    <property type="entry name" value="KAS_III"/>
    <property type="match status" value="1"/>
</dbReference>
<evidence type="ECO:0000313" key="17">
    <source>
        <dbReference type="EMBL" id="QTL98215.1"/>
    </source>
</evidence>
<dbReference type="Pfam" id="PF08541">
    <property type="entry name" value="ACP_syn_III_C"/>
    <property type="match status" value="1"/>
</dbReference>
<comment type="subcellular location">
    <subcellularLocation>
        <location evidence="14">Cytoplasm</location>
    </subcellularLocation>
</comment>
<dbReference type="UniPathway" id="UPA00094"/>
<evidence type="ECO:0000256" key="14">
    <source>
        <dbReference type="HAMAP-Rule" id="MF_01815"/>
    </source>
</evidence>
<evidence type="ECO:0000256" key="13">
    <source>
        <dbReference type="ARBA" id="ARBA00052985"/>
    </source>
</evidence>
<name>A0A8A7KDN5_9FIRM</name>
<feature type="region of interest" description="ACP-binding" evidence="14">
    <location>
        <begin position="254"/>
        <end position="258"/>
    </location>
</feature>
<dbReference type="FunFam" id="3.40.47.10:FF:000004">
    <property type="entry name" value="3-oxoacyl-[acyl-carrier-protein] synthase 3"/>
    <property type="match status" value="1"/>
</dbReference>
<keyword evidence="6 14" id="KW-0443">Lipid metabolism</keyword>
<keyword evidence="3 14" id="KW-0444">Lipid biosynthesis</keyword>
<feature type="active site" evidence="14">
    <location>
        <position position="283"/>
    </location>
</feature>
<evidence type="ECO:0000259" key="16">
    <source>
        <dbReference type="Pfam" id="PF08545"/>
    </source>
</evidence>
<dbReference type="Proteomes" id="UP000665020">
    <property type="component" value="Chromosome"/>
</dbReference>
<evidence type="ECO:0000313" key="18">
    <source>
        <dbReference type="Proteomes" id="UP000665020"/>
    </source>
</evidence>
<dbReference type="SUPFAM" id="SSF53901">
    <property type="entry name" value="Thiolase-like"/>
    <property type="match status" value="1"/>
</dbReference>
<gene>
    <name evidence="14 17" type="primary">fabH</name>
    <name evidence="17" type="ORF">GM661_09595</name>
</gene>
<comment type="catalytic activity">
    <reaction evidence="12">
        <text>2-methylpropanoyl-CoA + malonyl-[ACP] + H(+) = 4-methyl-3-oxopentanoyl-[ACP] + CO2 + CoA</text>
        <dbReference type="Rhea" id="RHEA:42268"/>
        <dbReference type="Rhea" id="RHEA-COMP:9623"/>
        <dbReference type="Rhea" id="RHEA-COMP:9940"/>
        <dbReference type="ChEBI" id="CHEBI:15378"/>
        <dbReference type="ChEBI" id="CHEBI:16526"/>
        <dbReference type="ChEBI" id="CHEBI:57287"/>
        <dbReference type="ChEBI" id="CHEBI:57338"/>
        <dbReference type="ChEBI" id="CHEBI:78449"/>
        <dbReference type="ChEBI" id="CHEBI:78820"/>
        <dbReference type="EC" id="2.3.1.300"/>
    </reaction>
    <physiologicalReaction direction="left-to-right" evidence="12">
        <dbReference type="Rhea" id="RHEA:42269"/>
    </physiologicalReaction>
</comment>
<evidence type="ECO:0000256" key="9">
    <source>
        <dbReference type="ARBA" id="ARBA00023315"/>
    </source>
</evidence>
<proteinExistence type="inferred from homology"/>
<evidence type="ECO:0000256" key="8">
    <source>
        <dbReference type="ARBA" id="ARBA00023268"/>
    </source>
</evidence>
<feature type="active site" evidence="14">
    <location>
        <position position="253"/>
    </location>
</feature>
<evidence type="ECO:0000256" key="2">
    <source>
        <dbReference type="ARBA" id="ARBA00008642"/>
    </source>
</evidence>
<dbReference type="InterPro" id="IPR013747">
    <property type="entry name" value="ACP_syn_III_C"/>
</dbReference>
<keyword evidence="7 14" id="KW-0275">Fatty acid biosynthesis</keyword>
<keyword evidence="5 14" id="KW-0276">Fatty acid metabolism</keyword>
<evidence type="ECO:0000259" key="15">
    <source>
        <dbReference type="Pfam" id="PF08541"/>
    </source>
</evidence>
<feature type="domain" description="Beta-ketoacyl-[acyl-carrier-protein] synthase III C-terminal" evidence="15">
    <location>
        <begin position="237"/>
        <end position="326"/>
    </location>
</feature>
<organism evidence="17 18">
    <name type="scientific">Iocasia fonsfrigidae</name>
    <dbReference type="NCBI Taxonomy" id="2682810"/>
    <lineage>
        <taxon>Bacteria</taxon>
        <taxon>Bacillati</taxon>
        <taxon>Bacillota</taxon>
        <taxon>Clostridia</taxon>
        <taxon>Halanaerobiales</taxon>
        <taxon>Halanaerobiaceae</taxon>
        <taxon>Iocasia</taxon>
    </lineage>
</organism>
<dbReference type="RefSeq" id="WP_230866670.1">
    <property type="nucleotide sequence ID" value="NZ_CP046640.1"/>
</dbReference>
<dbReference type="GO" id="GO:0033818">
    <property type="term" value="F:beta-ketoacyl-acyl-carrier-protein synthase III activity"/>
    <property type="evidence" value="ECO:0007669"/>
    <property type="project" value="UniProtKB-UniRule"/>
</dbReference>
<dbReference type="GO" id="GO:0004315">
    <property type="term" value="F:3-oxoacyl-[acyl-carrier-protein] synthase activity"/>
    <property type="evidence" value="ECO:0007669"/>
    <property type="project" value="InterPro"/>
</dbReference>
<evidence type="ECO:0000256" key="11">
    <source>
        <dbReference type="ARBA" id="ARBA00052407"/>
    </source>
</evidence>
<sequence length="331" mass="35434">MARKATITGLGNYIPPKVLTNKDLEKMVDTSDEWITTRTGIKERHIVEDDVSTSDMVYVAAQKALKNSGMKADKLDLIIVATVTPDMPFPATACLIQERLGAEKAAAFDLEAGCSGFVYALSVATQFIETGVYGNALVVGADILTKITDWEDRSTCVLFGDGAGAAILQATDKGGMLAFDLGSDGSGGKSLYMPGGGSLSPSSELTVKERQHYIKMEGNQVFKFAVKIMEQSSVDVLNKAGLKPEDVNLFIPHQANTRIINAAAKRLKLTDDKVFVNLPKYGNTSSASIPLALVEAKEKGLINEGDIIVLVAFGAGLTWASTVIKWHEEGL</sequence>
<evidence type="ECO:0000256" key="10">
    <source>
        <dbReference type="ARBA" id="ARBA00051096"/>
    </source>
</evidence>
<dbReference type="InterPro" id="IPR016039">
    <property type="entry name" value="Thiolase-like"/>
</dbReference>
<dbReference type="Gene3D" id="3.40.47.10">
    <property type="match status" value="1"/>
</dbReference>
<evidence type="ECO:0000256" key="5">
    <source>
        <dbReference type="ARBA" id="ARBA00022832"/>
    </source>
</evidence>
<evidence type="ECO:0000256" key="12">
    <source>
        <dbReference type="ARBA" id="ARBA00052467"/>
    </source>
</evidence>